<sequence>IFCVTCERHKPGRDEIEIVINETQSKIWKCPECPFGHEPNVKCGASVNSSVHIQCVECVEGHTFSDSHGYAPCKNCHKCVENEERSGSCSKEEDTTKCLRTCLKGFYWESASCQPCSNCCGENYQHEKQCENAGVPTNQQCRQTVECQHAPINASHLGDKQRQEDQNDSQRKSLSTLEVVALGIVSAVLIVTAFLIVALLVMWRLHGWQETKRILKRYFCSCCPSAISNDEVAGQFDNEVFDPEEETDQMGPLKSVSQSAGKRPAFQRSVSSSVPAESQLKVESVIPRSHSHPGCLGKLGKEQMTENQPAAVPKKTRRKWMRSKKLEKNGYGCDLSTSSYLSLTGGKKPTNPRSFFVGQQHQSTSTTGLDYTQHTTTTVASVPEHFQSNLLKGKMEKIPIKFYSKICMKLDKLRDCFWDDYRLFGETIGLDKDIVTCLGQIG</sequence>
<keyword evidence="4 10" id="KW-1133">Transmembrane helix</keyword>
<name>A0ABN8M3X1_9CNID</name>
<evidence type="ECO:0000256" key="9">
    <source>
        <dbReference type="SAM" id="MobiDB-lite"/>
    </source>
</evidence>
<evidence type="ECO:0000256" key="5">
    <source>
        <dbReference type="ARBA" id="ARBA00023136"/>
    </source>
</evidence>
<keyword evidence="2 10" id="KW-0812">Transmembrane</keyword>
<evidence type="ECO:0000256" key="10">
    <source>
        <dbReference type="SAM" id="Phobius"/>
    </source>
</evidence>
<keyword evidence="12" id="KW-1185">Reference proteome</keyword>
<feature type="non-terminal residue" evidence="11">
    <location>
        <position position="1"/>
    </location>
</feature>
<feature type="transmembrane region" description="Helical" evidence="10">
    <location>
        <begin position="179"/>
        <end position="203"/>
    </location>
</feature>
<dbReference type="InterPro" id="IPR047526">
    <property type="entry name" value="TNR19/27/EDAR"/>
</dbReference>
<accession>A0ABN8M3X1</accession>
<evidence type="ECO:0000313" key="11">
    <source>
        <dbReference type="EMBL" id="CAH3023832.1"/>
    </source>
</evidence>
<proteinExistence type="predicted"/>
<keyword evidence="3" id="KW-0677">Repeat</keyword>
<feature type="non-terminal residue" evidence="11">
    <location>
        <position position="442"/>
    </location>
</feature>
<dbReference type="Proteomes" id="UP001159427">
    <property type="component" value="Unassembled WGS sequence"/>
</dbReference>
<keyword evidence="5 10" id="KW-0472">Membrane</keyword>
<gene>
    <name evidence="11" type="ORF">PEVE_00020635</name>
</gene>
<protein>
    <recommendedName>
        <fullName evidence="13">TNFR-Cys domain-containing protein</fullName>
    </recommendedName>
</protein>
<dbReference type="PANTHER" id="PTHR12120">
    <property type="entry name" value="TNFR-CYS DOMAIN-CONTAINING PROTEIN"/>
    <property type="match status" value="1"/>
</dbReference>
<dbReference type="EMBL" id="CALNXI010000277">
    <property type="protein sequence ID" value="CAH3023832.1"/>
    <property type="molecule type" value="Genomic_DNA"/>
</dbReference>
<feature type="region of interest" description="Disordered" evidence="9">
    <location>
        <begin position="245"/>
        <end position="268"/>
    </location>
</feature>
<keyword evidence="8" id="KW-0325">Glycoprotein</keyword>
<organism evidence="11 12">
    <name type="scientific">Porites evermanni</name>
    <dbReference type="NCBI Taxonomy" id="104178"/>
    <lineage>
        <taxon>Eukaryota</taxon>
        <taxon>Metazoa</taxon>
        <taxon>Cnidaria</taxon>
        <taxon>Anthozoa</taxon>
        <taxon>Hexacorallia</taxon>
        <taxon>Scleractinia</taxon>
        <taxon>Fungiina</taxon>
        <taxon>Poritidae</taxon>
        <taxon>Porites</taxon>
    </lineage>
</organism>
<evidence type="ECO:0000256" key="6">
    <source>
        <dbReference type="ARBA" id="ARBA00023157"/>
    </source>
</evidence>
<comment type="subcellular location">
    <subcellularLocation>
        <location evidence="1">Membrane</location>
        <topology evidence="1">Single-pass membrane protein</topology>
    </subcellularLocation>
</comment>
<evidence type="ECO:0000256" key="2">
    <source>
        <dbReference type="ARBA" id="ARBA00022692"/>
    </source>
</evidence>
<dbReference type="PANTHER" id="PTHR12120:SF10">
    <property type="entry name" value="TNFR-CYS DOMAIN-CONTAINING PROTEIN"/>
    <property type="match status" value="1"/>
</dbReference>
<keyword evidence="7" id="KW-0675">Receptor</keyword>
<evidence type="ECO:0008006" key="13">
    <source>
        <dbReference type="Google" id="ProtNLM"/>
    </source>
</evidence>
<evidence type="ECO:0000256" key="3">
    <source>
        <dbReference type="ARBA" id="ARBA00022737"/>
    </source>
</evidence>
<evidence type="ECO:0000313" key="12">
    <source>
        <dbReference type="Proteomes" id="UP001159427"/>
    </source>
</evidence>
<evidence type="ECO:0000256" key="8">
    <source>
        <dbReference type="ARBA" id="ARBA00023180"/>
    </source>
</evidence>
<evidence type="ECO:0000256" key="4">
    <source>
        <dbReference type="ARBA" id="ARBA00022989"/>
    </source>
</evidence>
<evidence type="ECO:0000256" key="7">
    <source>
        <dbReference type="ARBA" id="ARBA00023170"/>
    </source>
</evidence>
<keyword evidence="6" id="KW-1015">Disulfide bond</keyword>
<evidence type="ECO:0000256" key="1">
    <source>
        <dbReference type="ARBA" id="ARBA00004167"/>
    </source>
</evidence>
<reference evidence="11 12" key="1">
    <citation type="submission" date="2022-05" db="EMBL/GenBank/DDBJ databases">
        <authorList>
            <consortium name="Genoscope - CEA"/>
            <person name="William W."/>
        </authorList>
    </citation>
    <scope>NUCLEOTIDE SEQUENCE [LARGE SCALE GENOMIC DNA]</scope>
</reference>
<comment type="caution">
    <text evidence="11">The sequence shown here is derived from an EMBL/GenBank/DDBJ whole genome shotgun (WGS) entry which is preliminary data.</text>
</comment>
<dbReference type="Gene3D" id="2.10.50.10">
    <property type="entry name" value="Tumor Necrosis Factor Receptor, subunit A, domain 2"/>
    <property type="match status" value="1"/>
</dbReference>